<sequence>MNRSTLTASHSPSDGHVPRRGRGRVDTQITVPWASPSTVAGHGAPAERSALPVAGPVPAKSPPEGNVAAGMTVVGAVVVAVAAGIGVAAFRRGRSRGRRPSGFEPVRIRPVRDNGGNR</sequence>
<evidence type="ECO:0000256" key="2">
    <source>
        <dbReference type="SAM" id="Phobius"/>
    </source>
</evidence>
<feature type="transmembrane region" description="Helical" evidence="2">
    <location>
        <begin position="67"/>
        <end position="90"/>
    </location>
</feature>
<keyword evidence="2" id="KW-0812">Transmembrane</keyword>
<evidence type="ECO:0000313" key="4">
    <source>
        <dbReference type="Proteomes" id="UP000581769"/>
    </source>
</evidence>
<feature type="region of interest" description="Disordered" evidence="1">
    <location>
        <begin position="1"/>
        <end position="57"/>
    </location>
</feature>
<dbReference type="EMBL" id="JACHMG010000001">
    <property type="protein sequence ID" value="MBB4685120.1"/>
    <property type="molecule type" value="Genomic_DNA"/>
</dbReference>
<keyword evidence="4" id="KW-1185">Reference proteome</keyword>
<name>A0A840ITC9_9PSEU</name>
<feature type="compositionally biased region" description="Polar residues" evidence="1">
    <location>
        <begin position="27"/>
        <end position="38"/>
    </location>
</feature>
<feature type="region of interest" description="Disordered" evidence="1">
    <location>
        <begin position="93"/>
        <end position="118"/>
    </location>
</feature>
<evidence type="ECO:0000256" key="1">
    <source>
        <dbReference type="SAM" id="MobiDB-lite"/>
    </source>
</evidence>
<dbReference type="Proteomes" id="UP000581769">
    <property type="component" value="Unassembled WGS sequence"/>
</dbReference>
<comment type="caution">
    <text evidence="3">The sequence shown here is derived from an EMBL/GenBank/DDBJ whole genome shotgun (WGS) entry which is preliminary data.</text>
</comment>
<keyword evidence="2" id="KW-0472">Membrane</keyword>
<keyword evidence="2" id="KW-1133">Transmembrane helix</keyword>
<gene>
    <name evidence="3" type="ORF">BJY18_002605</name>
</gene>
<accession>A0A840ITC9</accession>
<evidence type="ECO:0000313" key="3">
    <source>
        <dbReference type="EMBL" id="MBB4685120.1"/>
    </source>
</evidence>
<dbReference type="AlphaFoldDB" id="A0A840ITC9"/>
<organism evidence="3 4">
    <name type="scientific">Amycolatopsis jiangsuensis</name>
    <dbReference type="NCBI Taxonomy" id="1181879"/>
    <lineage>
        <taxon>Bacteria</taxon>
        <taxon>Bacillati</taxon>
        <taxon>Actinomycetota</taxon>
        <taxon>Actinomycetes</taxon>
        <taxon>Pseudonocardiales</taxon>
        <taxon>Pseudonocardiaceae</taxon>
        <taxon>Amycolatopsis</taxon>
    </lineage>
</organism>
<proteinExistence type="predicted"/>
<feature type="compositionally biased region" description="Polar residues" evidence="1">
    <location>
        <begin position="1"/>
        <end position="12"/>
    </location>
</feature>
<reference evidence="3 4" key="1">
    <citation type="submission" date="2020-08" db="EMBL/GenBank/DDBJ databases">
        <title>Sequencing the genomes of 1000 actinobacteria strains.</title>
        <authorList>
            <person name="Klenk H.-P."/>
        </authorList>
    </citation>
    <scope>NUCLEOTIDE SEQUENCE [LARGE SCALE GENOMIC DNA]</scope>
    <source>
        <strain evidence="3 4">DSM 45859</strain>
    </source>
</reference>
<protein>
    <submittedName>
        <fullName evidence="3">Uncharacterized protein</fullName>
    </submittedName>
</protein>